<keyword evidence="2" id="KW-0012">Acyltransferase</keyword>
<gene>
    <name evidence="4" type="ORF">MHA01_15580</name>
</gene>
<dbReference type="EMBL" id="BJUN01000007">
    <property type="protein sequence ID" value="GEK58653.1"/>
    <property type="molecule type" value="Genomic_DNA"/>
</dbReference>
<organism evidence="4 5">
    <name type="scientific">Marinococcus halophilus</name>
    <dbReference type="NCBI Taxonomy" id="1371"/>
    <lineage>
        <taxon>Bacteria</taxon>
        <taxon>Bacillati</taxon>
        <taxon>Bacillota</taxon>
        <taxon>Bacilli</taxon>
        <taxon>Bacillales</taxon>
        <taxon>Bacillaceae</taxon>
        <taxon>Marinococcus</taxon>
    </lineage>
</organism>
<evidence type="ECO:0000256" key="1">
    <source>
        <dbReference type="ARBA" id="ARBA00022679"/>
    </source>
</evidence>
<dbReference type="SUPFAM" id="SSF55729">
    <property type="entry name" value="Acyl-CoA N-acyltransferases (Nat)"/>
    <property type="match status" value="1"/>
</dbReference>
<dbReference type="InterPro" id="IPR016181">
    <property type="entry name" value="Acyl_CoA_acyltransferase"/>
</dbReference>
<dbReference type="GO" id="GO:0016747">
    <property type="term" value="F:acyltransferase activity, transferring groups other than amino-acyl groups"/>
    <property type="evidence" value="ECO:0007669"/>
    <property type="project" value="InterPro"/>
</dbReference>
<keyword evidence="5" id="KW-1185">Reference proteome</keyword>
<accession>A0A510Y668</accession>
<protein>
    <submittedName>
        <fullName evidence="4">N-acetyltransferase</fullName>
    </submittedName>
</protein>
<dbReference type="PROSITE" id="PS51186">
    <property type="entry name" value="GNAT"/>
    <property type="match status" value="1"/>
</dbReference>
<keyword evidence="1 4" id="KW-0808">Transferase</keyword>
<evidence type="ECO:0000313" key="5">
    <source>
        <dbReference type="Proteomes" id="UP000321051"/>
    </source>
</evidence>
<comment type="caution">
    <text evidence="4">The sequence shown here is derived from an EMBL/GenBank/DDBJ whole genome shotgun (WGS) entry which is preliminary data.</text>
</comment>
<dbReference type="InterPro" id="IPR000182">
    <property type="entry name" value="GNAT_dom"/>
</dbReference>
<feature type="domain" description="N-acetyltransferase" evidence="3">
    <location>
        <begin position="5"/>
        <end position="160"/>
    </location>
</feature>
<dbReference type="AlphaFoldDB" id="A0A510Y668"/>
<evidence type="ECO:0000256" key="2">
    <source>
        <dbReference type="ARBA" id="ARBA00023315"/>
    </source>
</evidence>
<reference evidence="4 5" key="1">
    <citation type="submission" date="2019-07" db="EMBL/GenBank/DDBJ databases">
        <title>Whole genome shotgun sequence of Marinococcus halophilus NBRC 102359.</title>
        <authorList>
            <person name="Hosoyama A."/>
            <person name="Uohara A."/>
            <person name="Ohji S."/>
            <person name="Ichikawa N."/>
        </authorList>
    </citation>
    <scope>NUCLEOTIDE SEQUENCE [LARGE SCALE GENOMIC DNA]</scope>
    <source>
        <strain evidence="4 5">NBRC 102359</strain>
    </source>
</reference>
<evidence type="ECO:0000259" key="3">
    <source>
        <dbReference type="PROSITE" id="PS51186"/>
    </source>
</evidence>
<dbReference type="STRING" id="1371.GCA_900166605_00841"/>
<name>A0A510Y668_MARHA</name>
<dbReference type="CDD" id="cd04301">
    <property type="entry name" value="NAT_SF"/>
    <property type="match status" value="1"/>
</dbReference>
<evidence type="ECO:0000313" key="4">
    <source>
        <dbReference type="EMBL" id="GEK58653.1"/>
    </source>
</evidence>
<dbReference type="Gene3D" id="3.40.630.30">
    <property type="match status" value="1"/>
</dbReference>
<dbReference type="PANTHER" id="PTHR43072">
    <property type="entry name" value="N-ACETYLTRANSFERASE"/>
    <property type="match status" value="1"/>
</dbReference>
<dbReference type="Proteomes" id="UP000321051">
    <property type="component" value="Unassembled WGS sequence"/>
</dbReference>
<dbReference type="RefSeq" id="WP_179124008.1">
    <property type="nucleotide sequence ID" value="NZ_BJUN01000007.1"/>
</dbReference>
<sequence length="176" mass="20366">MQVDYYITRMQKEHWPEVRDIYEMGIMSEHATFETEAPSWELWSATHDLACRLVAIDSTTEKVIGWAALAPISGREVYEGVGETSVYIHQDERGRGVGGTLLEALIEKAEAEGYWMLQAGIFPENDYSLRIHRRKGFREVGIRERIGKMQGRWRDVVLLERRSQVIGVDEEDNYDD</sequence>
<dbReference type="PANTHER" id="PTHR43072:SF23">
    <property type="entry name" value="UPF0039 PROTEIN C11D3.02C"/>
    <property type="match status" value="1"/>
</dbReference>
<dbReference type="Pfam" id="PF00583">
    <property type="entry name" value="Acetyltransf_1"/>
    <property type="match status" value="1"/>
</dbReference>
<proteinExistence type="predicted"/>